<name>A0ABD5Z390_9EURY</name>
<keyword evidence="4" id="KW-1185">Reference proteome</keyword>
<sequence>MNGIDLDPGAVLPAPDEQWLFAWGGANVSIGASSLLVPLYVVQLGGDAFALGLLWFATSLAMVPGALGVGKLVDRTGRHRPFALAGLVGVTLTLAVVPFLETVAAVLVVDAALWLFVASVTPVLTLLVLADVPENRWDNRIAVLNKYQGYGWAGGLVLGAVWTRAFAGVFSPLGVQRSLLVFCAGLLVVSVVAAARWLPEEESEPEKPPLSRSKRARRAVRGSLSPLLPGRFVSLARTKSPRRVVRSLKGPLGVYFLAVTLFFTGFSVFSAPLPDFLTQAGFGDDAIFVLYVVSSLASAVFYVGAGELAGRYDLRLLQSGALGMRVVAFPAIAVVGFGVHATSPLALLAIGVLFGTVGLSWAVIAVTANSLVARYASPSRRGAALGLYTALSAGAGGIGGLAGGWLATSLGYVSTFGVAGGLVLVGSALVLVLHFFVPGGRHRPAERSA</sequence>
<feature type="transmembrane region" description="Helical" evidence="1">
    <location>
        <begin position="112"/>
        <end position="130"/>
    </location>
</feature>
<dbReference type="EMBL" id="JBHTAR010000011">
    <property type="protein sequence ID" value="MFC7199604.1"/>
    <property type="molecule type" value="Genomic_DNA"/>
</dbReference>
<feature type="transmembrane region" description="Helical" evidence="1">
    <location>
        <begin position="82"/>
        <end position="100"/>
    </location>
</feature>
<protein>
    <submittedName>
        <fullName evidence="3">MFS transporter</fullName>
    </submittedName>
</protein>
<dbReference type="InterPro" id="IPR011701">
    <property type="entry name" value="MFS"/>
</dbReference>
<evidence type="ECO:0000259" key="2">
    <source>
        <dbReference type="PROSITE" id="PS50850"/>
    </source>
</evidence>
<feature type="domain" description="Major facilitator superfamily (MFS) profile" evidence="2">
    <location>
        <begin position="251"/>
        <end position="449"/>
    </location>
</feature>
<evidence type="ECO:0000313" key="4">
    <source>
        <dbReference type="Proteomes" id="UP001596447"/>
    </source>
</evidence>
<feature type="transmembrane region" description="Helical" evidence="1">
    <location>
        <begin position="20"/>
        <end position="42"/>
    </location>
</feature>
<feature type="transmembrane region" description="Helical" evidence="1">
    <location>
        <begin position="252"/>
        <end position="274"/>
    </location>
</feature>
<dbReference type="AlphaFoldDB" id="A0ABD5Z390"/>
<feature type="transmembrane region" description="Helical" evidence="1">
    <location>
        <begin position="48"/>
        <end position="70"/>
    </location>
</feature>
<dbReference type="PANTHER" id="PTHR23518">
    <property type="entry name" value="C-METHYLTRANSFERASE"/>
    <property type="match status" value="1"/>
</dbReference>
<dbReference type="PANTHER" id="PTHR23518:SF2">
    <property type="entry name" value="MAJOR FACILITATOR SUPERFAMILY TRANSPORTER"/>
    <property type="match status" value="1"/>
</dbReference>
<feature type="transmembrane region" description="Helical" evidence="1">
    <location>
        <begin position="179"/>
        <end position="198"/>
    </location>
</feature>
<keyword evidence="1" id="KW-0812">Transmembrane</keyword>
<feature type="transmembrane region" description="Helical" evidence="1">
    <location>
        <begin position="286"/>
        <end position="304"/>
    </location>
</feature>
<reference evidence="3 4" key="1">
    <citation type="journal article" date="2019" name="Int. J. Syst. Evol. Microbiol.">
        <title>The Global Catalogue of Microorganisms (GCM) 10K type strain sequencing project: providing services to taxonomists for standard genome sequencing and annotation.</title>
        <authorList>
            <consortium name="The Broad Institute Genomics Platform"/>
            <consortium name="The Broad Institute Genome Sequencing Center for Infectious Disease"/>
            <person name="Wu L."/>
            <person name="Ma J."/>
        </authorList>
    </citation>
    <scope>NUCLEOTIDE SEQUENCE [LARGE SCALE GENOMIC DNA]</scope>
    <source>
        <strain evidence="3 4">XZGYJ-43</strain>
    </source>
</reference>
<keyword evidence="1" id="KW-1133">Transmembrane helix</keyword>
<dbReference type="RefSeq" id="WP_279529533.1">
    <property type="nucleotide sequence ID" value="NZ_CP122312.1"/>
</dbReference>
<feature type="transmembrane region" description="Helical" evidence="1">
    <location>
        <begin position="150"/>
        <end position="173"/>
    </location>
</feature>
<dbReference type="InterPro" id="IPR036259">
    <property type="entry name" value="MFS_trans_sf"/>
</dbReference>
<dbReference type="InterPro" id="IPR020846">
    <property type="entry name" value="MFS_dom"/>
</dbReference>
<dbReference type="Pfam" id="PF07690">
    <property type="entry name" value="MFS_1"/>
    <property type="match status" value="1"/>
</dbReference>
<comment type="caution">
    <text evidence="3">The sequence shown here is derived from an EMBL/GenBank/DDBJ whole genome shotgun (WGS) entry which is preliminary data.</text>
</comment>
<organism evidence="3 4">
    <name type="scientific">Halospeciosus flavus</name>
    <dbReference type="NCBI Taxonomy" id="3032283"/>
    <lineage>
        <taxon>Archaea</taxon>
        <taxon>Methanobacteriati</taxon>
        <taxon>Methanobacteriota</taxon>
        <taxon>Stenosarchaea group</taxon>
        <taxon>Halobacteria</taxon>
        <taxon>Halobacteriales</taxon>
        <taxon>Halobacteriaceae</taxon>
        <taxon>Halospeciosus</taxon>
    </lineage>
</organism>
<dbReference type="Proteomes" id="UP001596447">
    <property type="component" value="Unassembled WGS sequence"/>
</dbReference>
<keyword evidence="1" id="KW-0472">Membrane</keyword>
<feature type="transmembrane region" description="Helical" evidence="1">
    <location>
        <begin position="385"/>
        <end position="406"/>
    </location>
</feature>
<evidence type="ECO:0000313" key="3">
    <source>
        <dbReference type="EMBL" id="MFC7199604.1"/>
    </source>
</evidence>
<proteinExistence type="predicted"/>
<gene>
    <name evidence="3" type="ORF">ACFQJ9_09300</name>
</gene>
<dbReference type="Gene3D" id="1.20.1250.20">
    <property type="entry name" value="MFS general substrate transporter like domains"/>
    <property type="match status" value="1"/>
</dbReference>
<feature type="transmembrane region" description="Helical" evidence="1">
    <location>
        <begin position="316"/>
        <end position="339"/>
    </location>
</feature>
<feature type="transmembrane region" description="Helical" evidence="1">
    <location>
        <begin position="412"/>
        <end position="437"/>
    </location>
</feature>
<accession>A0ABD5Z390</accession>
<feature type="transmembrane region" description="Helical" evidence="1">
    <location>
        <begin position="345"/>
        <end position="373"/>
    </location>
</feature>
<dbReference type="PROSITE" id="PS50850">
    <property type="entry name" value="MFS"/>
    <property type="match status" value="1"/>
</dbReference>
<evidence type="ECO:0000256" key="1">
    <source>
        <dbReference type="SAM" id="Phobius"/>
    </source>
</evidence>
<dbReference type="SUPFAM" id="SSF103473">
    <property type="entry name" value="MFS general substrate transporter"/>
    <property type="match status" value="1"/>
</dbReference>